<dbReference type="Proteomes" id="UP000663852">
    <property type="component" value="Unassembled WGS sequence"/>
</dbReference>
<organism evidence="16 17">
    <name type="scientific">Adineta ricciae</name>
    <name type="common">Rotifer</name>
    <dbReference type="NCBI Taxonomy" id="249248"/>
    <lineage>
        <taxon>Eukaryota</taxon>
        <taxon>Metazoa</taxon>
        <taxon>Spiralia</taxon>
        <taxon>Gnathifera</taxon>
        <taxon>Rotifera</taxon>
        <taxon>Eurotatoria</taxon>
        <taxon>Bdelloidea</taxon>
        <taxon>Adinetida</taxon>
        <taxon>Adinetidae</taxon>
        <taxon>Adineta</taxon>
    </lineage>
</organism>
<dbReference type="PANTHER" id="PTHR46480:SF1">
    <property type="entry name" value="VOLTAGE-GATED HYDROGEN CHANNEL 1"/>
    <property type="match status" value="1"/>
</dbReference>
<dbReference type="PANTHER" id="PTHR46480">
    <property type="entry name" value="F20B24.22"/>
    <property type="match status" value="1"/>
</dbReference>
<evidence type="ECO:0000256" key="11">
    <source>
        <dbReference type="ARBA" id="ARBA00023303"/>
    </source>
</evidence>
<evidence type="ECO:0000256" key="5">
    <source>
        <dbReference type="ARBA" id="ARBA00022692"/>
    </source>
</evidence>
<name>A0A814T211_ADIRI</name>
<evidence type="ECO:0000256" key="8">
    <source>
        <dbReference type="ARBA" id="ARBA00023054"/>
    </source>
</evidence>
<dbReference type="Gene3D" id="1.20.120.350">
    <property type="entry name" value="Voltage-gated potassium channels. Chain C"/>
    <property type="match status" value="1"/>
</dbReference>
<evidence type="ECO:0000256" key="4">
    <source>
        <dbReference type="ARBA" id="ARBA00022475"/>
    </source>
</evidence>
<dbReference type="GO" id="GO:0034702">
    <property type="term" value="C:monoatomic ion channel complex"/>
    <property type="evidence" value="ECO:0007669"/>
    <property type="project" value="UniProtKB-KW"/>
</dbReference>
<keyword evidence="3" id="KW-0813">Transport</keyword>
<feature type="coiled-coil region" evidence="13">
    <location>
        <begin position="186"/>
        <end position="213"/>
    </location>
</feature>
<gene>
    <name evidence="16" type="ORF">EDS130_LOCUS22845</name>
</gene>
<evidence type="ECO:0000259" key="15">
    <source>
        <dbReference type="Pfam" id="PF00520"/>
    </source>
</evidence>
<evidence type="ECO:0000256" key="2">
    <source>
        <dbReference type="ARBA" id="ARBA00015897"/>
    </source>
</evidence>
<proteinExistence type="predicted"/>
<evidence type="ECO:0000256" key="13">
    <source>
        <dbReference type="SAM" id="Coils"/>
    </source>
</evidence>
<keyword evidence="9" id="KW-0406">Ion transport</keyword>
<sequence length="298" mass="34576">MAIREETDKFITIPNGKKSSLDAAGCFSRWWNEKLSSQKLISRAIKSFYFHFLIIFLVVLDTALVVTEILLDSFNIHYQCKRQGHRSLIRFEKINEEHTELAMEVAHYLSIGILVFFVVELIVRIFASGKGFWNIRRRKMEYFDAFIVITSLAIDLTFLHGEERLVGKDKVLVLVFRLWRLVRIISSVAEATLQQEQKHKDRLNQQYLSAIRRSVELLVHKTNYAEMNANKQDLSSLFEYFRSIDQQCQSSLKTLSQNRELTASAVVQQFLDEIDGLENENYDAGCLKKSLSKASHDV</sequence>
<dbReference type="GO" id="GO:0005886">
    <property type="term" value="C:plasma membrane"/>
    <property type="evidence" value="ECO:0007669"/>
    <property type="project" value="UniProtKB-SubCell"/>
</dbReference>
<feature type="transmembrane region" description="Helical" evidence="14">
    <location>
        <begin position="48"/>
        <end position="71"/>
    </location>
</feature>
<keyword evidence="10 14" id="KW-0472">Membrane</keyword>
<evidence type="ECO:0000256" key="14">
    <source>
        <dbReference type="SAM" id="Phobius"/>
    </source>
</evidence>
<keyword evidence="8 13" id="KW-0175">Coiled coil</keyword>
<dbReference type="EMBL" id="CAJNOJ010000122">
    <property type="protein sequence ID" value="CAF1155564.1"/>
    <property type="molecule type" value="Genomic_DNA"/>
</dbReference>
<dbReference type="OrthoDB" id="427456at2759"/>
<evidence type="ECO:0000256" key="1">
    <source>
        <dbReference type="ARBA" id="ARBA00004651"/>
    </source>
</evidence>
<keyword evidence="4" id="KW-1003">Cell membrane</keyword>
<evidence type="ECO:0000256" key="7">
    <source>
        <dbReference type="ARBA" id="ARBA00022989"/>
    </source>
</evidence>
<dbReference type="GO" id="GO:0030171">
    <property type="term" value="F:voltage-gated proton channel activity"/>
    <property type="evidence" value="ECO:0007669"/>
    <property type="project" value="InterPro"/>
</dbReference>
<comment type="caution">
    <text evidence="16">The sequence shown here is derived from an EMBL/GenBank/DDBJ whole genome shotgun (WGS) entry which is preliminary data.</text>
</comment>
<evidence type="ECO:0000256" key="10">
    <source>
        <dbReference type="ARBA" id="ARBA00023136"/>
    </source>
</evidence>
<evidence type="ECO:0000256" key="12">
    <source>
        <dbReference type="ARBA" id="ARBA00031989"/>
    </source>
</evidence>
<comment type="subcellular location">
    <subcellularLocation>
        <location evidence="1">Cell membrane</location>
        <topology evidence="1">Multi-pass membrane protein</topology>
    </subcellularLocation>
</comment>
<dbReference type="Pfam" id="PF00520">
    <property type="entry name" value="Ion_trans"/>
    <property type="match status" value="1"/>
</dbReference>
<keyword evidence="5 14" id="KW-0812">Transmembrane</keyword>
<keyword evidence="6" id="KW-0851">Voltage-gated channel</keyword>
<feature type="transmembrane region" description="Helical" evidence="14">
    <location>
        <begin position="105"/>
        <end position="127"/>
    </location>
</feature>
<keyword evidence="11" id="KW-0407">Ion channel</keyword>
<keyword evidence="7 14" id="KW-1133">Transmembrane helix</keyword>
<dbReference type="SUPFAM" id="SSF81324">
    <property type="entry name" value="Voltage-gated potassium channels"/>
    <property type="match status" value="1"/>
</dbReference>
<evidence type="ECO:0000313" key="16">
    <source>
        <dbReference type="EMBL" id="CAF1155564.1"/>
    </source>
</evidence>
<reference evidence="16" key="1">
    <citation type="submission" date="2021-02" db="EMBL/GenBank/DDBJ databases">
        <authorList>
            <person name="Nowell W R."/>
        </authorList>
    </citation>
    <scope>NUCLEOTIDE SEQUENCE</scope>
</reference>
<dbReference type="InterPro" id="IPR031846">
    <property type="entry name" value="Hvcn1"/>
</dbReference>
<evidence type="ECO:0000256" key="3">
    <source>
        <dbReference type="ARBA" id="ARBA00022448"/>
    </source>
</evidence>
<dbReference type="InterPro" id="IPR027359">
    <property type="entry name" value="Volt_channel_dom_sf"/>
</dbReference>
<protein>
    <recommendedName>
        <fullName evidence="2">Voltage-gated hydrogen channel 1</fullName>
    </recommendedName>
    <alternativeName>
        <fullName evidence="12">Hydrogen voltage-gated channel 1</fullName>
    </alternativeName>
</protein>
<evidence type="ECO:0000256" key="6">
    <source>
        <dbReference type="ARBA" id="ARBA00022882"/>
    </source>
</evidence>
<dbReference type="InterPro" id="IPR005821">
    <property type="entry name" value="Ion_trans_dom"/>
</dbReference>
<evidence type="ECO:0000256" key="9">
    <source>
        <dbReference type="ARBA" id="ARBA00023065"/>
    </source>
</evidence>
<feature type="domain" description="Ion transport" evidence="15">
    <location>
        <begin position="48"/>
        <end position="186"/>
    </location>
</feature>
<dbReference type="AlphaFoldDB" id="A0A814T211"/>
<evidence type="ECO:0000313" key="17">
    <source>
        <dbReference type="Proteomes" id="UP000663852"/>
    </source>
</evidence>
<accession>A0A814T211</accession>